<dbReference type="InterPro" id="IPR035940">
    <property type="entry name" value="CAP_sf"/>
</dbReference>
<dbReference type="Gene3D" id="3.40.33.10">
    <property type="entry name" value="CAP"/>
    <property type="match status" value="1"/>
</dbReference>
<reference evidence="2" key="1">
    <citation type="submission" date="2023-07" db="EMBL/GenBank/DDBJ databases">
        <title>Two novel species in the genus Flavivirga.</title>
        <authorList>
            <person name="Kwon K."/>
        </authorList>
    </citation>
    <scope>NUCLEOTIDE SEQUENCE</scope>
    <source>
        <strain evidence="2">KACC 14157</strain>
    </source>
</reference>
<gene>
    <name evidence="2" type="ORF">Q4Q39_08780</name>
</gene>
<proteinExistence type="predicted"/>
<comment type="caution">
    <text evidence="2">The sequence shown here is derived from an EMBL/GenBank/DDBJ whole genome shotgun (WGS) entry which is preliminary data.</text>
</comment>
<dbReference type="InterPro" id="IPR014044">
    <property type="entry name" value="CAP_dom"/>
</dbReference>
<evidence type="ECO:0000259" key="1">
    <source>
        <dbReference type="Pfam" id="PF00188"/>
    </source>
</evidence>
<dbReference type="PANTHER" id="PTHR31157">
    <property type="entry name" value="SCP DOMAIN-CONTAINING PROTEIN"/>
    <property type="match status" value="1"/>
</dbReference>
<name>A0ABT8X1A7_9FLAO</name>
<dbReference type="EMBL" id="JAUOEM010000003">
    <property type="protein sequence ID" value="MDO5987488.1"/>
    <property type="molecule type" value="Genomic_DNA"/>
</dbReference>
<dbReference type="SUPFAM" id="SSF55797">
    <property type="entry name" value="PR-1-like"/>
    <property type="match status" value="1"/>
</dbReference>
<feature type="domain" description="SCP" evidence="1">
    <location>
        <begin position="50"/>
        <end position="163"/>
    </location>
</feature>
<accession>A0ABT8X1A7</accession>
<dbReference type="PANTHER" id="PTHR31157:SF1">
    <property type="entry name" value="SCP DOMAIN-CONTAINING PROTEIN"/>
    <property type="match status" value="1"/>
</dbReference>
<dbReference type="Pfam" id="PF00188">
    <property type="entry name" value="CAP"/>
    <property type="match status" value="1"/>
</dbReference>
<keyword evidence="3" id="KW-1185">Reference proteome</keyword>
<organism evidence="2 3">
    <name type="scientific">Flavivirga amylovorans</name>
    <dbReference type="NCBI Taxonomy" id="870486"/>
    <lineage>
        <taxon>Bacteria</taxon>
        <taxon>Pseudomonadati</taxon>
        <taxon>Bacteroidota</taxon>
        <taxon>Flavobacteriia</taxon>
        <taxon>Flavobacteriales</taxon>
        <taxon>Flavobacteriaceae</taxon>
        <taxon>Flavivirga</taxon>
    </lineage>
</organism>
<sequence length="166" mass="18830">MRAPWKLLLPLLLIDLLSCSTNEMEQNPTQEKIDLALVNENEWDISNAILEAINRHRENMGINILLKDTSYATAYAVRHSKYMEATKSVNHNNFFIRSAALKEKGAKEVSENIAYGYSTAATVVNAWLKSDAHRKVLEGNFSHIGFGVIKSSDGRYYYTTLYYSFG</sequence>
<dbReference type="CDD" id="cd05379">
    <property type="entry name" value="CAP_bacterial"/>
    <property type="match status" value="1"/>
</dbReference>
<dbReference type="Proteomes" id="UP001176891">
    <property type="component" value="Unassembled WGS sequence"/>
</dbReference>
<evidence type="ECO:0000313" key="2">
    <source>
        <dbReference type="EMBL" id="MDO5987488.1"/>
    </source>
</evidence>
<evidence type="ECO:0000313" key="3">
    <source>
        <dbReference type="Proteomes" id="UP001176891"/>
    </source>
</evidence>
<protein>
    <submittedName>
        <fullName evidence="2">CAP domain-containing protein</fullName>
    </submittedName>
</protein>
<dbReference type="RefSeq" id="WP_303282049.1">
    <property type="nucleotide sequence ID" value="NZ_BAABCZ010000010.1"/>
</dbReference>